<dbReference type="Pfam" id="PF21789">
    <property type="entry name" value="TNP-like_RNaseH_C"/>
    <property type="match status" value="1"/>
</dbReference>
<protein>
    <submittedName>
        <fullName evidence="8">Transposable element P transposase</fullName>
    </submittedName>
</protein>
<evidence type="ECO:0000256" key="1">
    <source>
        <dbReference type="ARBA" id="ARBA00022723"/>
    </source>
</evidence>
<comment type="caution">
    <text evidence="8">The sequence shown here is derived from an EMBL/GenBank/DDBJ whole genome shotgun (WGS) entry which is preliminary data.</text>
</comment>
<organism evidence="8 9">
    <name type="scientific">Aphis craccivora</name>
    <name type="common">Cowpea aphid</name>
    <dbReference type="NCBI Taxonomy" id="307492"/>
    <lineage>
        <taxon>Eukaryota</taxon>
        <taxon>Metazoa</taxon>
        <taxon>Ecdysozoa</taxon>
        <taxon>Arthropoda</taxon>
        <taxon>Hexapoda</taxon>
        <taxon>Insecta</taxon>
        <taxon>Pterygota</taxon>
        <taxon>Neoptera</taxon>
        <taxon>Paraneoptera</taxon>
        <taxon>Hemiptera</taxon>
        <taxon>Sternorrhyncha</taxon>
        <taxon>Aphidomorpha</taxon>
        <taxon>Aphidoidea</taxon>
        <taxon>Aphididae</taxon>
        <taxon>Aphidini</taxon>
        <taxon>Aphis</taxon>
        <taxon>Aphis</taxon>
    </lineage>
</organism>
<keyword evidence="4 5" id="KW-0238">DNA-binding</keyword>
<dbReference type="EMBL" id="VUJU01008058">
    <property type="protein sequence ID" value="KAF0736127.1"/>
    <property type="molecule type" value="Genomic_DNA"/>
</dbReference>
<dbReference type="Gene3D" id="2.20.25.240">
    <property type="match status" value="1"/>
</dbReference>
<feature type="non-terminal residue" evidence="8">
    <location>
        <position position="1"/>
    </location>
</feature>
<name>A0A6G0X882_APHCR</name>
<dbReference type="InterPro" id="IPR001849">
    <property type="entry name" value="PH_domain"/>
</dbReference>
<dbReference type="Pfam" id="PF21787">
    <property type="entry name" value="TNP-like_RNaseH_N"/>
    <property type="match status" value="1"/>
</dbReference>
<evidence type="ECO:0000256" key="5">
    <source>
        <dbReference type="PROSITE-ProRule" id="PRU00309"/>
    </source>
</evidence>
<dbReference type="InterPro" id="IPR048366">
    <property type="entry name" value="TNP-like_GBD"/>
</dbReference>
<dbReference type="SMART" id="SM00980">
    <property type="entry name" value="THAP"/>
    <property type="match status" value="1"/>
</dbReference>
<dbReference type="GO" id="GO:0008270">
    <property type="term" value="F:zinc ion binding"/>
    <property type="evidence" value="ECO:0007669"/>
    <property type="project" value="UniProtKB-KW"/>
</dbReference>
<feature type="domain" description="THAP-type" evidence="7">
    <location>
        <begin position="1"/>
        <end position="59"/>
    </location>
</feature>
<keyword evidence="1" id="KW-0479">Metal-binding</keyword>
<dbReference type="SUPFAM" id="SSF57716">
    <property type="entry name" value="Glucocorticoid receptor-like (DNA-binding domain)"/>
    <property type="match status" value="1"/>
</dbReference>
<dbReference type="PANTHER" id="PTHR47577:SF2">
    <property type="entry name" value="THAP DOMAIN CONTAINING 9"/>
    <property type="match status" value="1"/>
</dbReference>
<dbReference type="InterPro" id="IPR048365">
    <property type="entry name" value="TNP-like_RNaseH_N"/>
</dbReference>
<dbReference type="SMART" id="SM00692">
    <property type="entry name" value="DM3"/>
    <property type="match status" value="1"/>
</dbReference>
<dbReference type="Pfam" id="PF21788">
    <property type="entry name" value="TNP-like_GBD"/>
    <property type="match status" value="1"/>
</dbReference>
<dbReference type="OrthoDB" id="10011685at2759"/>
<dbReference type="Pfam" id="PF10551">
    <property type="entry name" value="MULE"/>
    <property type="match status" value="1"/>
</dbReference>
<dbReference type="Proteomes" id="UP000478052">
    <property type="component" value="Unassembled WGS sequence"/>
</dbReference>
<evidence type="ECO:0000259" key="6">
    <source>
        <dbReference type="PROSITE" id="PS50003"/>
    </source>
</evidence>
<dbReference type="PROSITE" id="PS50950">
    <property type="entry name" value="ZF_THAP"/>
    <property type="match status" value="1"/>
</dbReference>
<evidence type="ECO:0000256" key="3">
    <source>
        <dbReference type="ARBA" id="ARBA00022833"/>
    </source>
</evidence>
<dbReference type="InterPro" id="IPR018289">
    <property type="entry name" value="MULE_transposase_dom"/>
</dbReference>
<keyword evidence="3" id="KW-0862">Zinc</keyword>
<accession>A0A6G0X882</accession>
<evidence type="ECO:0000313" key="8">
    <source>
        <dbReference type="EMBL" id="KAF0736127.1"/>
    </source>
</evidence>
<evidence type="ECO:0000259" key="7">
    <source>
        <dbReference type="PROSITE" id="PS50950"/>
    </source>
</evidence>
<dbReference type="GO" id="GO:0003677">
    <property type="term" value="F:DNA binding"/>
    <property type="evidence" value="ECO:0007669"/>
    <property type="project" value="UniProtKB-UniRule"/>
</dbReference>
<dbReference type="Pfam" id="PF05485">
    <property type="entry name" value="THAP"/>
    <property type="match status" value="1"/>
</dbReference>
<feature type="domain" description="PH" evidence="6">
    <location>
        <begin position="1"/>
        <end position="21"/>
    </location>
</feature>
<evidence type="ECO:0000256" key="2">
    <source>
        <dbReference type="ARBA" id="ARBA00022771"/>
    </source>
</evidence>
<dbReference type="PANTHER" id="PTHR47577">
    <property type="entry name" value="THAP DOMAIN-CONTAINING PROTEIN 6"/>
    <property type="match status" value="1"/>
</dbReference>
<dbReference type="PROSITE" id="PS50003">
    <property type="entry name" value="PH_DOMAIN"/>
    <property type="match status" value="1"/>
</dbReference>
<dbReference type="InterPro" id="IPR048367">
    <property type="entry name" value="TNP-like_RNaseH_C"/>
</dbReference>
<sequence length="1106" mass="127739">FPLNDSERLKKWIHAVRRTNFKPSCNSFLCSLHFVKNDYNEAVVSGKLVLKKCAVPTIFEFPDHLMPKDEIEPVQSSTNASDGTKSMFVDVGVQTKLTGEERNNLIEDIVEDIFKNQFNSSLPFILFQNEIANVKKQANHKSYSEEIREFCLTLHFYSPRAYDFIRQRSTLPDPSIIRRWLATIHCNPGVLCEVIEYFKHKLKTETSAFSHVTDVALIYNAMSIRDQFWPDKSGKVYGYCDSWCSLSKKFKCPVAYFFINKIIATVQSQLVLVVISALYEAGIIVRSLTSDRTSTNLKTYENLGCCLDPSNLKSSFTHPEVPHINIHCIVDPVYRQLRANRRNENKIIWRCNENQNCPGRVHSLDNDILKYVDHSHLSDVAKIQARKTVEEIKTLAKENSLTTRAIIGEGFLQLSAAVSAQLPNSRALKRTIQRVRQIKQIAPANPYSLNFKIPDAFKKTLCGEQSSDIFKTLFSNVIPLVYILLPDKKESTYAAMFHNLKLIKPDLNPTSFLIDFEKAVMNSIKTEFPQTKIQGCFFHLSQAIWRYIQEYGFSTQYCSDPVLENEFYTKNKELLSPLISYFECTWIGSLDRRGKRRSPLFSIDIWNCFNRLKDDLPRTNNNIEGWHYGFSALLTSSHPTIWKFINCLKKEESINKMAIEHLLAGDAPPKKKFNIKIEQKKFYIGICNDFENRPINDNLQGIAHNLNLNNSLHIFYKSKKMNVQLTVQVLSSSVADALQFLQSYDENFKNATATIQFIRFFDRLFDLTNARNIFGKGFKSPMTLGNQYVWEEILKDANTYILQLKCEEKSILQHRRKTFALGFLVNIMSYKNLALDLLKKENGPLSYFLPYKTSQDHVEITLSCIRSVGGWNNNPSALQFRWCIRKMLYRNSVLSSKNANCQELEEDTDDCQISHGIFTLTHEKSTSFDEKVIDGEATDELISSFSYLDDNTFSHYQKNILYCIAGNAAKKFLDKFSCIFCEDLILNQDIFQKNHSYTLSPITNCLTFTNLKTRGNLKFVSTFIFDIILFSETCYQTYSANMKEHNLKKEIIVKVQRHFISKISNLKPEHPITDTFSLESHEMKIIKFISSYYCTLRVYTQCKQLT</sequence>
<gene>
    <name evidence="8" type="ORF">FWK35_00027876</name>
</gene>
<dbReference type="Pfam" id="PF12017">
    <property type="entry name" value="Tnp_P_element"/>
    <property type="match status" value="1"/>
</dbReference>
<reference evidence="8 9" key="1">
    <citation type="submission" date="2019-08" db="EMBL/GenBank/DDBJ databases">
        <title>Whole genome of Aphis craccivora.</title>
        <authorList>
            <person name="Voronova N.V."/>
            <person name="Shulinski R.S."/>
            <person name="Bandarenka Y.V."/>
            <person name="Zhorov D.G."/>
            <person name="Warner D."/>
        </authorList>
    </citation>
    <scope>NUCLEOTIDE SEQUENCE [LARGE SCALE GENOMIC DNA]</scope>
    <source>
        <strain evidence="8">180601</strain>
        <tissue evidence="8">Whole Body</tissue>
    </source>
</reference>
<dbReference type="InterPro" id="IPR006612">
    <property type="entry name" value="THAP_Znf"/>
</dbReference>
<keyword evidence="9" id="KW-1185">Reference proteome</keyword>
<keyword evidence="2 5" id="KW-0863">Zinc-finger</keyword>
<evidence type="ECO:0000313" key="9">
    <source>
        <dbReference type="Proteomes" id="UP000478052"/>
    </source>
</evidence>
<dbReference type="InterPro" id="IPR021896">
    <property type="entry name" value="THAP9-like_HTH"/>
</dbReference>
<evidence type="ECO:0000256" key="4">
    <source>
        <dbReference type="ARBA" id="ARBA00023125"/>
    </source>
</evidence>
<dbReference type="AlphaFoldDB" id="A0A6G0X882"/>
<proteinExistence type="predicted"/>